<dbReference type="InterPro" id="IPR057326">
    <property type="entry name" value="KR_dom"/>
</dbReference>
<dbReference type="Pfam" id="PF13561">
    <property type="entry name" value="adh_short_C2"/>
    <property type="match status" value="1"/>
</dbReference>
<protein>
    <recommendedName>
        <fullName evidence="3">Ketoreductase domain-containing protein</fullName>
    </recommendedName>
</protein>
<dbReference type="PRINTS" id="PR00081">
    <property type="entry name" value="GDHRDH"/>
</dbReference>
<dbReference type="GO" id="GO:0016616">
    <property type="term" value="F:oxidoreductase activity, acting on the CH-OH group of donors, NAD or NADP as acceptor"/>
    <property type="evidence" value="ECO:0007669"/>
    <property type="project" value="TreeGrafter"/>
</dbReference>
<dbReference type="NCBIfam" id="NF005559">
    <property type="entry name" value="PRK07231.1"/>
    <property type="match status" value="1"/>
</dbReference>
<dbReference type="PANTHER" id="PTHR42760">
    <property type="entry name" value="SHORT-CHAIN DEHYDROGENASES/REDUCTASES FAMILY MEMBER"/>
    <property type="match status" value="1"/>
</dbReference>
<dbReference type="InterPro" id="IPR002347">
    <property type="entry name" value="SDR_fam"/>
</dbReference>
<reference evidence="4" key="1">
    <citation type="submission" date="2018-05" db="EMBL/GenBank/DDBJ databases">
        <authorList>
            <person name="Lanie J.A."/>
            <person name="Ng W.-L."/>
            <person name="Kazmierczak K.M."/>
            <person name="Andrzejewski T.M."/>
            <person name="Davidsen T.M."/>
            <person name="Wayne K.J."/>
            <person name="Tettelin H."/>
            <person name="Glass J.I."/>
            <person name="Rusch D."/>
            <person name="Podicherti R."/>
            <person name="Tsui H.-C.T."/>
            <person name="Winkler M.E."/>
        </authorList>
    </citation>
    <scope>NUCLEOTIDE SEQUENCE</scope>
</reference>
<dbReference type="PRINTS" id="PR00080">
    <property type="entry name" value="SDRFAMILY"/>
</dbReference>
<dbReference type="PROSITE" id="PS00061">
    <property type="entry name" value="ADH_SHORT"/>
    <property type="match status" value="1"/>
</dbReference>
<dbReference type="EMBL" id="UINC01036163">
    <property type="protein sequence ID" value="SVB29710.1"/>
    <property type="molecule type" value="Genomic_DNA"/>
</dbReference>
<dbReference type="AlphaFoldDB" id="A0A382CU62"/>
<feature type="domain" description="Ketoreductase" evidence="3">
    <location>
        <begin position="11"/>
        <end position="196"/>
    </location>
</feature>
<dbReference type="InterPro" id="IPR020904">
    <property type="entry name" value="Sc_DH/Rdtase_CS"/>
</dbReference>
<dbReference type="PANTHER" id="PTHR42760:SF115">
    <property type="entry name" value="3-OXOACYL-[ACYL-CARRIER-PROTEIN] REDUCTASE FABG"/>
    <property type="match status" value="1"/>
</dbReference>
<dbReference type="SUPFAM" id="SSF51735">
    <property type="entry name" value="NAD(P)-binding Rossmann-fold domains"/>
    <property type="match status" value="1"/>
</dbReference>
<dbReference type="FunFam" id="3.40.50.720:FF:000084">
    <property type="entry name" value="Short-chain dehydrogenase reductase"/>
    <property type="match status" value="1"/>
</dbReference>
<dbReference type="CDD" id="cd05233">
    <property type="entry name" value="SDR_c"/>
    <property type="match status" value="1"/>
</dbReference>
<evidence type="ECO:0000256" key="2">
    <source>
        <dbReference type="ARBA" id="ARBA00023002"/>
    </source>
</evidence>
<comment type="similarity">
    <text evidence="1">Belongs to the short-chain dehydrogenases/reductases (SDR) family.</text>
</comment>
<dbReference type="SMART" id="SM00822">
    <property type="entry name" value="PKS_KR"/>
    <property type="match status" value="1"/>
</dbReference>
<evidence type="ECO:0000259" key="3">
    <source>
        <dbReference type="SMART" id="SM00822"/>
    </source>
</evidence>
<dbReference type="Gene3D" id="3.40.50.720">
    <property type="entry name" value="NAD(P)-binding Rossmann-like Domain"/>
    <property type="match status" value="1"/>
</dbReference>
<name>A0A382CU62_9ZZZZ</name>
<gene>
    <name evidence="4" type="ORF">METZ01_LOCUS182564</name>
</gene>
<proteinExistence type="inferred from homology"/>
<evidence type="ECO:0000256" key="1">
    <source>
        <dbReference type="ARBA" id="ARBA00006484"/>
    </source>
</evidence>
<dbReference type="InterPro" id="IPR036291">
    <property type="entry name" value="NAD(P)-bd_dom_sf"/>
</dbReference>
<keyword evidence="2" id="KW-0560">Oxidoreductase</keyword>
<accession>A0A382CU62</accession>
<sequence>MLLDAFRLDGRTAIITGAGKGIGYSIAESFAEMGANVVCAARTEADVEAIAVRARELGAASLPVTCDVTKEDQLKQLVDETVGHFGGIDILINNAGGGGRGYGPVDKVGMSDFEDSLRMNLSSAYTLVHLSVPHLRQSQYATVVNVSSAMSWMVDRNMAAYGAAKAGMEQMTRILSHELAPGIRVNAVAPGAVDTPAAAFLKSDPGLLAETISWIPMQRLGRPLDLALSILYLAADASSFVTGKVLEVDGGMQALPGNAIYAELAGRK</sequence>
<evidence type="ECO:0000313" key="4">
    <source>
        <dbReference type="EMBL" id="SVB29710.1"/>
    </source>
</evidence>
<organism evidence="4">
    <name type="scientific">marine metagenome</name>
    <dbReference type="NCBI Taxonomy" id="408172"/>
    <lineage>
        <taxon>unclassified sequences</taxon>
        <taxon>metagenomes</taxon>
        <taxon>ecological metagenomes</taxon>
    </lineage>
</organism>